<proteinExistence type="predicted"/>
<dbReference type="RefSeq" id="WP_285981827.1">
    <property type="nucleotide sequence ID" value="NZ_JASVDS010000002.1"/>
</dbReference>
<keyword evidence="9" id="KW-1185">Reference proteome</keyword>
<dbReference type="Gene3D" id="1.10.10.10">
    <property type="entry name" value="Winged helix-like DNA-binding domain superfamily/Winged helix DNA-binding domain"/>
    <property type="match status" value="1"/>
</dbReference>
<evidence type="ECO:0000256" key="2">
    <source>
        <dbReference type="ARBA" id="ARBA00023125"/>
    </source>
</evidence>
<dbReference type="InterPro" id="IPR036388">
    <property type="entry name" value="WH-like_DNA-bd_sf"/>
</dbReference>
<evidence type="ECO:0000256" key="5">
    <source>
        <dbReference type="PROSITE-ProRule" id="PRU01091"/>
    </source>
</evidence>
<organism evidence="8 9">
    <name type="scientific">Roseateles subflavus</name>
    <dbReference type="NCBI Taxonomy" id="3053353"/>
    <lineage>
        <taxon>Bacteria</taxon>
        <taxon>Pseudomonadati</taxon>
        <taxon>Pseudomonadota</taxon>
        <taxon>Betaproteobacteria</taxon>
        <taxon>Burkholderiales</taxon>
        <taxon>Sphaerotilaceae</taxon>
        <taxon>Roseateles</taxon>
    </lineage>
</organism>
<evidence type="ECO:0000259" key="6">
    <source>
        <dbReference type="PROSITE" id="PS50110"/>
    </source>
</evidence>
<evidence type="ECO:0000256" key="1">
    <source>
        <dbReference type="ARBA" id="ARBA00023015"/>
    </source>
</evidence>
<feature type="domain" description="OmpR/PhoB-type" evidence="7">
    <location>
        <begin position="124"/>
        <end position="218"/>
    </location>
</feature>
<feature type="domain" description="Response regulatory" evidence="6">
    <location>
        <begin position="2"/>
        <end position="115"/>
    </location>
</feature>
<evidence type="ECO:0000256" key="3">
    <source>
        <dbReference type="ARBA" id="ARBA00023163"/>
    </source>
</evidence>
<dbReference type="SUPFAM" id="SSF46894">
    <property type="entry name" value="C-terminal effector domain of the bipartite response regulators"/>
    <property type="match status" value="1"/>
</dbReference>
<keyword evidence="3" id="KW-0804">Transcription</keyword>
<dbReference type="EMBL" id="JASVDS010000002">
    <property type="protein sequence ID" value="MDL5031710.1"/>
    <property type="molecule type" value="Genomic_DNA"/>
</dbReference>
<dbReference type="InterPro" id="IPR001789">
    <property type="entry name" value="Sig_transdc_resp-reg_receiver"/>
</dbReference>
<evidence type="ECO:0000313" key="9">
    <source>
        <dbReference type="Proteomes" id="UP001238603"/>
    </source>
</evidence>
<dbReference type="Pfam" id="PF00072">
    <property type="entry name" value="Response_reg"/>
    <property type="match status" value="1"/>
</dbReference>
<dbReference type="Gene3D" id="3.40.50.2300">
    <property type="match status" value="1"/>
</dbReference>
<keyword evidence="4" id="KW-0597">Phosphoprotein</keyword>
<dbReference type="PANTHER" id="PTHR48111:SF67">
    <property type="entry name" value="TRANSCRIPTIONAL REGULATORY PROTEIN TCTD"/>
    <property type="match status" value="1"/>
</dbReference>
<keyword evidence="1" id="KW-0805">Transcription regulation</keyword>
<dbReference type="SUPFAM" id="SSF52172">
    <property type="entry name" value="CheY-like"/>
    <property type="match status" value="1"/>
</dbReference>
<accession>A0ABT7LJ71</accession>
<feature type="DNA-binding region" description="OmpR/PhoB-type" evidence="5">
    <location>
        <begin position="124"/>
        <end position="218"/>
    </location>
</feature>
<comment type="caution">
    <text evidence="8">The sequence shown here is derived from an EMBL/GenBank/DDBJ whole genome shotgun (WGS) entry which is preliminary data.</text>
</comment>
<evidence type="ECO:0000256" key="4">
    <source>
        <dbReference type="PROSITE-ProRule" id="PRU00169"/>
    </source>
</evidence>
<dbReference type="PANTHER" id="PTHR48111">
    <property type="entry name" value="REGULATOR OF RPOS"/>
    <property type="match status" value="1"/>
</dbReference>
<dbReference type="SMART" id="SM00862">
    <property type="entry name" value="Trans_reg_C"/>
    <property type="match status" value="1"/>
</dbReference>
<protein>
    <submittedName>
        <fullName evidence="8">Response regulator transcription factor</fullName>
    </submittedName>
</protein>
<dbReference type="InterPro" id="IPR001867">
    <property type="entry name" value="OmpR/PhoB-type_DNA-bd"/>
</dbReference>
<dbReference type="Pfam" id="PF00486">
    <property type="entry name" value="Trans_reg_C"/>
    <property type="match status" value="1"/>
</dbReference>
<dbReference type="CDD" id="cd00383">
    <property type="entry name" value="trans_reg_C"/>
    <property type="match status" value="1"/>
</dbReference>
<dbReference type="InterPro" id="IPR011006">
    <property type="entry name" value="CheY-like_superfamily"/>
</dbReference>
<dbReference type="Gene3D" id="6.10.250.690">
    <property type="match status" value="1"/>
</dbReference>
<dbReference type="CDD" id="cd17624">
    <property type="entry name" value="REC_OmpR_PmrA-like"/>
    <property type="match status" value="1"/>
</dbReference>
<evidence type="ECO:0000313" key="8">
    <source>
        <dbReference type="EMBL" id="MDL5031710.1"/>
    </source>
</evidence>
<name>A0ABT7LJ71_9BURK</name>
<gene>
    <name evidence="8" type="ORF">QRD43_07300</name>
</gene>
<dbReference type="PROSITE" id="PS50110">
    <property type="entry name" value="RESPONSE_REGULATORY"/>
    <property type="match status" value="1"/>
</dbReference>
<feature type="modified residue" description="4-aspartylphosphate" evidence="4">
    <location>
        <position position="50"/>
    </location>
</feature>
<dbReference type="Proteomes" id="UP001238603">
    <property type="component" value="Unassembled WGS sequence"/>
</dbReference>
<sequence length="218" mass="24694">MRLLLIEDDETLGEGLSGFLRLEGHLVDWFRTLLDAQTVASEPYDALLVDWQLPDGSGVEWVRRLRDRGESLPIIVLTARDRLQDRIQGLDSGADDYLVKPFRPEELAARLRALQRRTLGHGQARIRLRGDLEFDLRGHVLLRGGAQVTLTAREWRLLEALVARQGRVVSKSDLEALCKGFDNDVASNALEVHVFNLRRKIGRQAIETVRGLGYRVPK</sequence>
<keyword evidence="2 5" id="KW-0238">DNA-binding</keyword>
<dbReference type="InterPro" id="IPR039420">
    <property type="entry name" value="WalR-like"/>
</dbReference>
<dbReference type="PROSITE" id="PS51755">
    <property type="entry name" value="OMPR_PHOB"/>
    <property type="match status" value="1"/>
</dbReference>
<reference evidence="8 9" key="1">
    <citation type="submission" date="2023-06" db="EMBL/GenBank/DDBJ databases">
        <title>Pelomonas sp. APW6 16S ribosomal RNA gene genome sequencing and assembly.</title>
        <authorList>
            <person name="Woo H."/>
        </authorList>
    </citation>
    <scope>NUCLEOTIDE SEQUENCE [LARGE SCALE GENOMIC DNA]</scope>
    <source>
        <strain evidence="8 9">APW6</strain>
    </source>
</reference>
<evidence type="ECO:0000259" key="7">
    <source>
        <dbReference type="PROSITE" id="PS51755"/>
    </source>
</evidence>
<dbReference type="SMART" id="SM00448">
    <property type="entry name" value="REC"/>
    <property type="match status" value="1"/>
</dbReference>
<dbReference type="InterPro" id="IPR016032">
    <property type="entry name" value="Sig_transdc_resp-reg_C-effctor"/>
</dbReference>